<keyword evidence="5" id="KW-0547">Nucleotide-binding</keyword>
<feature type="transmembrane region" description="Helical" evidence="9">
    <location>
        <begin position="187"/>
        <end position="208"/>
    </location>
</feature>
<gene>
    <name evidence="11" type="ORF">C8D77_12030</name>
</gene>
<sequence length="451" mass="49092">MPVSGRHLVRFTSAALLIGFVALMAIVAMNFWLGVRAQSYFDDAIAARDTRVAAVELRNALQTAESSQRGFIITGNEIYLAPYRSAKTQAQRHLQALQTLLLSYPNSDLALERLSQILTAKFEEFDSTISLKRDQHDEEVLAIVRTNKGKALTDEANVFFSGIIGSADARLTSGVAEQRANSGWLRLVSAVGALVIVAVVAGAAYGVARYTKELRKTRDQVNLFNSELEQRVAARTTDLAQARDRAEVLLSEVNHRVANSLALVSSLVNLQAKALGDRAAKDALAETQDRIFAISLVHRRLYGSNDVRTVALEEYLTGLLDHLRTSLKSQSHGVSLVFEIEPVDLETDAGINLGVVVTELVTNAFKYAYPDGVGVIRVRLQKLPEEQVELVVEDDGVGRIDDAPAKGTGVGSRIVNAMCVSLGAKIDYRPRQPGTSAHLLFSSKPRRTAVG</sequence>
<feature type="domain" description="Histidine kinase/HSP90-like ATPase" evidence="10">
    <location>
        <begin position="348"/>
        <end position="445"/>
    </location>
</feature>
<dbReference type="GO" id="GO:0004673">
    <property type="term" value="F:protein histidine kinase activity"/>
    <property type="evidence" value="ECO:0007669"/>
    <property type="project" value="UniProtKB-EC"/>
</dbReference>
<keyword evidence="3" id="KW-0597">Phosphoprotein</keyword>
<dbReference type="GO" id="GO:0005524">
    <property type="term" value="F:ATP binding"/>
    <property type="evidence" value="ECO:0007669"/>
    <property type="project" value="UniProtKB-KW"/>
</dbReference>
<keyword evidence="4" id="KW-0808">Transferase</keyword>
<keyword evidence="9" id="KW-1133">Transmembrane helix</keyword>
<dbReference type="InterPro" id="IPR036890">
    <property type="entry name" value="HATPase_C_sf"/>
</dbReference>
<dbReference type="AlphaFoldDB" id="A0A8E2W8C9"/>
<feature type="transmembrane region" description="Helical" evidence="9">
    <location>
        <begin position="12"/>
        <end position="33"/>
    </location>
</feature>
<dbReference type="SUPFAM" id="SSF55874">
    <property type="entry name" value="ATPase domain of HSP90 chaperone/DNA topoisomerase II/histidine kinase"/>
    <property type="match status" value="1"/>
</dbReference>
<dbReference type="Pfam" id="PF07568">
    <property type="entry name" value="HisKA_2"/>
    <property type="match status" value="1"/>
</dbReference>
<dbReference type="EMBL" id="QGGH01000020">
    <property type="protein sequence ID" value="PWJ86932.1"/>
    <property type="molecule type" value="Genomic_DNA"/>
</dbReference>
<evidence type="ECO:0000256" key="3">
    <source>
        <dbReference type="ARBA" id="ARBA00022553"/>
    </source>
</evidence>
<reference evidence="11 12" key="1">
    <citation type="submission" date="2018-05" db="EMBL/GenBank/DDBJ databases">
        <title>Genomic Encyclopedia of Type Strains, Phase IV (KMG-IV): sequencing the most valuable type-strain genomes for metagenomic binning, comparative biology and taxonomic classification.</title>
        <authorList>
            <person name="Goeker M."/>
        </authorList>
    </citation>
    <scope>NUCLEOTIDE SEQUENCE [LARGE SCALE GENOMIC DNA]</scope>
    <source>
        <strain evidence="11 12">DSM 2626</strain>
    </source>
</reference>
<evidence type="ECO:0000256" key="4">
    <source>
        <dbReference type="ARBA" id="ARBA00022679"/>
    </source>
</evidence>
<dbReference type="Proteomes" id="UP000245631">
    <property type="component" value="Unassembled WGS sequence"/>
</dbReference>
<dbReference type="PANTHER" id="PTHR41523">
    <property type="entry name" value="TWO-COMPONENT SYSTEM SENSOR PROTEIN"/>
    <property type="match status" value="1"/>
</dbReference>
<keyword evidence="6 11" id="KW-0418">Kinase</keyword>
<evidence type="ECO:0000256" key="8">
    <source>
        <dbReference type="SAM" id="Coils"/>
    </source>
</evidence>
<dbReference type="Gene3D" id="3.30.565.10">
    <property type="entry name" value="Histidine kinase-like ATPase, C-terminal domain"/>
    <property type="match status" value="1"/>
</dbReference>
<dbReference type="Pfam" id="PF02518">
    <property type="entry name" value="HATPase_c"/>
    <property type="match status" value="1"/>
</dbReference>
<dbReference type="CDD" id="cd19410">
    <property type="entry name" value="HK9-like_sensor"/>
    <property type="match status" value="1"/>
</dbReference>
<evidence type="ECO:0000256" key="9">
    <source>
        <dbReference type="SAM" id="Phobius"/>
    </source>
</evidence>
<dbReference type="PANTHER" id="PTHR41523:SF8">
    <property type="entry name" value="ETHYLENE RESPONSE SENSOR PROTEIN"/>
    <property type="match status" value="1"/>
</dbReference>
<evidence type="ECO:0000256" key="5">
    <source>
        <dbReference type="ARBA" id="ARBA00022741"/>
    </source>
</evidence>
<organism evidence="11 12">
    <name type="scientific">Rhizobium loti</name>
    <name type="common">Mesorhizobium loti</name>
    <dbReference type="NCBI Taxonomy" id="381"/>
    <lineage>
        <taxon>Bacteria</taxon>
        <taxon>Pseudomonadati</taxon>
        <taxon>Pseudomonadota</taxon>
        <taxon>Alphaproteobacteria</taxon>
        <taxon>Hyphomicrobiales</taxon>
        <taxon>Phyllobacteriaceae</taxon>
        <taxon>Mesorhizobium</taxon>
    </lineage>
</organism>
<keyword evidence="9" id="KW-0812">Transmembrane</keyword>
<evidence type="ECO:0000259" key="10">
    <source>
        <dbReference type="SMART" id="SM00387"/>
    </source>
</evidence>
<evidence type="ECO:0000256" key="2">
    <source>
        <dbReference type="ARBA" id="ARBA00012438"/>
    </source>
</evidence>
<dbReference type="EC" id="2.7.13.3" evidence="2"/>
<evidence type="ECO:0000256" key="1">
    <source>
        <dbReference type="ARBA" id="ARBA00000085"/>
    </source>
</evidence>
<evidence type="ECO:0000313" key="12">
    <source>
        <dbReference type="Proteomes" id="UP000245631"/>
    </source>
</evidence>
<keyword evidence="7" id="KW-0067">ATP-binding</keyword>
<accession>A0A8E2W8C9</accession>
<proteinExistence type="predicted"/>
<comment type="catalytic activity">
    <reaction evidence="1">
        <text>ATP + protein L-histidine = ADP + protein N-phospho-L-histidine.</text>
        <dbReference type="EC" id="2.7.13.3"/>
    </reaction>
</comment>
<dbReference type="InterPro" id="IPR011495">
    <property type="entry name" value="Sig_transdc_His_kin_sub2_dim/P"/>
</dbReference>
<dbReference type="InterPro" id="IPR003594">
    <property type="entry name" value="HATPase_dom"/>
</dbReference>
<comment type="caution">
    <text evidence="11">The sequence shown here is derived from an EMBL/GenBank/DDBJ whole genome shotgun (WGS) entry which is preliminary data.</text>
</comment>
<dbReference type="SMART" id="SM00387">
    <property type="entry name" value="HATPase_c"/>
    <property type="match status" value="1"/>
</dbReference>
<dbReference type="Pfam" id="PF05227">
    <property type="entry name" value="CHASE3"/>
    <property type="match status" value="1"/>
</dbReference>
<evidence type="ECO:0000256" key="7">
    <source>
        <dbReference type="ARBA" id="ARBA00022840"/>
    </source>
</evidence>
<keyword evidence="9" id="KW-0472">Membrane</keyword>
<dbReference type="GeneID" id="61055970"/>
<evidence type="ECO:0000256" key="6">
    <source>
        <dbReference type="ARBA" id="ARBA00022777"/>
    </source>
</evidence>
<keyword evidence="8" id="KW-0175">Coiled coil</keyword>
<feature type="coiled-coil region" evidence="8">
    <location>
        <begin position="207"/>
        <end position="245"/>
    </location>
</feature>
<dbReference type="InterPro" id="IPR007891">
    <property type="entry name" value="CHASE3"/>
</dbReference>
<evidence type="ECO:0000313" key="11">
    <source>
        <dbReference type="EMBL" id="PWJ86932.1"/>
    </source>
</evidence>
<name>A0A8E2W8C9_RHILI</name>
<dbReference type="Gene3D" id="3.30.450.20">
    <property type="entry name" value="PAS domain"/>
    <property type="match status" value="1"/>
</dbReference>
<protein>
    <recommendedName>
        <fullName evidence="2">histidine kinase</fullName>
        <ecNumber evidence="2">2.7.13.3</ecNumber>
    </recommendedName>
</protein>
<dbReference type="RefSeq" id="WP_170136895.1">
    <property type="nucleotide sequence ID" value="NZ_QGGH01000020.1"/>
</dbReference>